<dbReference type="GO" id="GO:0004065">
    <property type="term" value="F:arylsulfatase activity"/>
    <property type="evidence" value="ECO:0007669"/>
    <property type="project" value="TreeGrafter"/>
</dbReference>
<dbReference type="PANTHER" id="PTHR42693">
    <property type="entry name" value="ARYLSULFATASE FAMILY MEMBER"/>
    <property type="match status" value="1"/>
</dbReference>
<keyword evidence="7" id="KW-0325">Glycoprotein</keyword>
<keyword evidence="3" id="KW-0479">Metal-binding</keyword>
<sequence length="505" mass="55229">LGCVMALMRVMALFALITAQCARASPPNFVLLFADDLGYGDLGCFGHPSSLTPNLDRLAAHGLRFTDFYVTSPVCSPSRAALLTGRYQTRSGIYPGVLYPASKGGLPLNETTIAEVLKSEGYTTAIVGKWHLGVGLNGTYLPTRQGFDNYLGIPYSHDQGPCQNLTCFPPDVKCYGFCDQGVVTVPLMLNENIKQQPVDFLQLEKAYSEFASQFINDAVRNNRPFFLYYPSHHTHYPQYAGADYAGKSPRGPFGDALMEFDGTVGKILQTLEETGVINNTLVFFTGDNGPELMRKSRGGNAGLMKCGKGTTYEGGMREPAIAYWPGSIQPGVTRALASSLDILPTFAKLAGAALPDVQLDGVDMTNILLNHGASERQTIFYYPIVPTEKYSVFAVRWKNFKAHYHTQGAIHSQSTPDSNCSSLLLKHHDPPLLYNLEADPSENYNLNSTEWDSVLKQIQAVKEQFEASMVFGESEIAKGRDSALEPCCIPNCTPKPTCCRCTSAL</sequence>
<reference evidence="10" key="1">
    <citation type="submission" date="2025-08" db="UniProtKB">
        <authorList>
            <consortium name="Ensembl"/>
        </authorList>
    </citation>
    <scope>IDENTIFICATION</scope>
</reference>
<evidence type="ECO:0000313" key="10">
    <source>
        <dbReference type="Ensembl" id="ENSCCRP00020102148.1"/>
    </source>
</evidence>
<keyword evidence="5" id="KW-0378">Hydrolase</keyword>
<dbReference type="Gene3D" id="3.40.720.10">
    <property type="entry name" value="Alkaline Phosphatase, subunit A"/>
    <property type="match status" value="1"/>
</dbReference>
<evidence type="ECO:0000256" key="4">
    <source>
        <dbReference type="ARBA" id="ARBA00022729"/>
    </source>
</evidence>
<dbReference type="Proteomes" id="UP000694701">
    <property type="component" value="Unplaced"/>
</dbReference>
<dbReference type="PROSITE" id="PS00149">
    <property type="entry name" value="SULFATASE_2"/>
    <property type="match status" value="1"/>
</dbReference>
<keyword evidence="4 8" id="KW-0732">Signal</keyword>
<proteinExistence type="inferred from homology"/>
<comment type="similarity">
    <text evidence="2">Belongs to the sulfatase family.</text>
</comment>
<dbReference type="Ensembl" id="ENSCCRT00020111656.1">
    <property type="protein sequence ID" value="ENSCCRP00020102148.1"/>
    <property type="gene ID" value="ENSCCRG00020046819.1"/>
</dbReference>
<evidence type="ECO:0000256" key="7">
    <source>
        <dbReference type="ARBA" id="ARBA00023180"/>
    </source>
</evidence>
<evidence type="ECO:0000313" key="11">
    <source>
        <dbReference type="Proteomes" id="UP000694701"/>
    </source>
</evidence>
<accession>A0A8C2JZX8</accession>
<dbReference type="Gene3D" id="3.30.1120.10">
    <property type="match status" value="1"/>
</dbReference>
<organism evidence="10 11">
    <name type="scientific">Cyprinus carpio</name>
    <name type="common">Common carp</name>
    <dbReference type="NCBI Taxonomy" id="7962"/>
    <lineage>
        <taxon>Eukaryota</taxon>
        <taxon>Metazoa</taxon>
        <taxon>Chordata</taxon>
        <taxon>Craniata</taxon>
        <taxon>Vertebrata</taxon>
        <taxon>Euteleostomi</taxon>
        <taxon>Actinopterygii</taxon>
        <taxon>Neopterygii</taxon>
        <taxon>Teleostei</taxon>
        <taxon>Ostariophysi</taxon>
        <taxon>Cypriniformes</taxon>
        <taxon>Cyprinidae</taxon>
        <taxon>Cyprininae</taxon>
        <taxon>Cyprinus</taxon>
    </lineage>
</organism>
<dbReference type="GO" id="GO:0046872">
    <property type="term" value="F:metal ion binding"/>
    <property type="evidence" value="ECO:0007669"/>
    <property type="project" value="UniProtKB-KW"/>
</dbReference>
<dbReference type="FunFam" id="3.40.720.10:FF:000023">
    <property type="entry name" value="Arylsulfatase A"/>
    <property type="match status" value="1"/>
</dbReference>
<evidence type="ECO:0000256" key="3">
    <source>
        <dbReference type="ARBA" id="ARBA00022723"/>
    </source>
</evidence>
<dbReference type="InterPro" id="IPR017850">
    <property type="entry name" value="Alkaline_phosphatase_core_sf"/>
</dbReference>
<dbReference type="Pfam" id="PF14707">
    <property type="entry name" value="Sulfatase_C"/>
    <property type="match status" value="1"/>
</dbReference>
<dbReference type="Pfam" id="PF00884">
    <property type="entry name" value="Sulfatase"/>
    <property type="match status" value="1"/>
</dbReference>
<comment type="cofactor">
    <cofactor evidence="1">
        <name>Ca(2+)</name>
        <dbReference type="ChEBI" id="CHEBI:29108"/>
    </cofactor>
</comment>
<dbReference type="AlphaFoldDB" id="A0A8C2JZX8"/>
<evidence type="ECO:0000259" key="9">
    <source>
        <dbReference type="Pfam" id="PF00884"/>
    </source>
</evidence>
<dbReference type="CDD" id="cd16158">
    <property type="entry name" value="ARSA"/>
    <property type="match status" value="1"/>
</dbReference>
<dbReference type="InterPro" id="IPR050738">
    <property type="entry name" value="Sulfatase"/>
</dbReference>
<name>A0A8C2JZX8_CYPCA</name>
<dbReference type="PROSITE" id="PS00523">
    <property type="entry name" value="SULFATASE_1"/>
    <property type="match status" value="1"/>
</dbReference>
<feature type="signal peptide" evidence="8">
    <location>
        <begin position="1"/>
        <end position="24"/>
    </location>
</feature>
<feature type="domain" description="Sulfatase N-terminal" evidence="9">
    <location>
        <begin position="27"/>
        <end position="352"/>
    </location>
</feature>
<dbReference type="InterPro" id="IPR000917">
    <property type="entry name" value="Sulfatase_N"/>
</dbReference>
<evidence type="ECO:0000256" key="2">
    <source>
        <dbReference type="ARBA" id="ARBA00008779"/>
    </source>
</evidence>
<evidence type="ECO:0000256" key="6">
    <source>
        <dbReference type="ARBA" id="ARBA00022837"/>
    </source>
</evidence>
<evidence type="ECO:0000256" key="8">
    <source>
        <dbReference type="SAM" id="SignalP"/>
    </source>
</evidence>
<protein>
    <submittedName>
        <fullName evidence="10">Arylsulfatase A</fullName>
    </submittedName>
</protein>
<dbReference type="SUPFAM" id="SSF53649">
    <property type="entry name" value="Alkaline phosphatase-like"/>
    <property type="match status" value="1"/>
</dbReference>
<evidence type="ECO:0000256" key="5">
    <source>
        <dbReference type="ARBA" id="ARBA00022801"/>
    </source>
</evidence>
<feature type="chain" id="PRO_5034174675" evidence="8">
    <location>
        <begin position="25"/>
        <end position="505"/>
    </location>
</feature>
<keyword evidence="6" id="KW-0106">Calcium</keyword>
<evidence type="ECO:0000256" key="1">
    <source>
        <dbReference type="ARBA" id="ARBA00001913"/>
    </source>
</evidence>
<dbReference type="InterPro" id="IPR024607">
    <property type="entry name" value="Sulfatase_CS"/>
</dbReference>
<dbReference type="PANTHER" id="PTHR42693:SF11">
    <property type="entry name" value="ARYLSULFATASE A"/>
    <property type="match status" value="1"/>
</dbReference>